<dbReference type="Gene3D" id="3.40.630.10">
    <property type="entry name" value="Zn peptidases"/>
    <property type="match status" value="1"/>
</dbReference>
<dbReference type="Pfam" id="PF01546">
    <property type="entry name" value="Peptidase_M20"/>
    <property type="match status" value="1"/>
</dbReference>
<evidence type="ECO:0000256" key="4">
    <source>
        <dbReference type="ARBA" id="ARBA00022801"/>
    </source>
</evidence>
<dbReference type="STRING" id="669874.A0A1E4TQ97"/>
<dbReference type="Pfam" id="PF07687">
    <property type="entry name" value="M20_dimer"/>
    <property type="match status" value="1"/>
</dbReference>
<dbReference type="Proteomes" id="UP000094236">
    <property type="component" value="Unassembled WGS sequence"/>
</dbReference>
<proteinExistence type="inferred from homology"/>
<name>A0A1E4TQ97_PACTA</name>
<feature type="binding site" evidence="7">
    <location>
        <position position="179"/>
    </location>
    <ligand>
        <name>Zn(2+)</name>
        <dbReference type="ChEBI" id="CHEBI:29105"/>
        <label>2</label>
    </ligand>
</feature>
<evidence type="ECO:0000256" key="1">
    <source>
        <dbReference type="ARBA" id="ARBA00006247"/>
    </source>
</evidence>
<dbReference type="InterPro" id="IPR001261">
    <property type="entry name" value="ArgE/DapE_CS"/>
</dbReference>
<feature type="binding site" evidence="7">
    <location>
        <position position="275"/>
    </location>
    <ligand>
        <name>Zn(2+)</name>
        <dbReference type="ChEBI" id="CHEBI:29105"/>
        <label>2</label>
    </ligand>
</feature>
<feature type="binding site" evidence="7">
    <location>
        <position position="560"/>
    </location>
    <ligand>
        <name>Zn(2+)</name>
        <dbReference type="ChEBI" id="CHEBI:29105"/>
        <label>1</label>
    </ligand>
</feature>
<feature type="binding site" evidence="7">
    <location>
        <position position="214"/>
    </location>
    <ligand>
        <name>Zn(2+)</name>
        <dbReference type="ChEBI" id="CHEBI:29105"/>
        <label>1</label>
    </ligand>
</feature>
<sequence>MSIQLPISEKRGIVNYCSSPDVNTKRIFLVLSLLVSTLVLIKTCSEQYYRNKWLYGHGTSRALLIDSVCPSFDYYRPSTYEVHKDTVIAKIIKDESFRKQSAAKLSGAVQVQTEVYDDAPQVDEDPEYWAKFEKFHSYLEKTFPIAHQILNKTTVNTYGLVYEWPGSDDSLKPLMLTAHQDVVPVQQETIDEWTYPPFEGHYDGKYLWGRGVSDCKNLLIGLLEAAEELIKVGFEPKRTIIFSFGFDEEVGGLRNKNANLLLKKYGVNSVYAVVDEGGISLTELEGTQMALPGTGEKGSVNAIIELTTPGGHSSIPPDHTSIGIMSALISEIENTPFEPFFTDANPTFMQYTCMAEHSTSIKKDLKKDILNAGNDKAANKRVCDFIDQTKALRYYIKSSQAIDIIKGGVKSNALPEHVEIIVNHRVAIEQRVDDILAKDIENIKKIAKFFKLGVYYQYKESKEIEIIPSTSFGFFKLIVDDVLEPAPITPIHDHHWEIFAGNIRHVYEEIAEPNFFKNNPIIVSPGIATGNTDTRLYWNLTNHIYRYRPGVTPTVLTNAHTINEHIDFNSHLQIIAFYFEYIQSVDETNDLD</sequence>
<keyword evidence="3 7" id="KW-0479">Metal-binding</keyword>
<evidence type="ECO:0000256" key="2">
    <source>
        <dbReference type="ARBA" id="ARBA00022670"/>
    </source>
</evidence>
<evidence type="ECO:0000256" key="3">
    <source>
        <dbReference type="ARBA" id="ARBA00022723"/>
    </source>
</evidence>
<dbReference type="GO" id="GO:0000328">
    <property type="term" value="C:fungal-type vacuole lumen"/>
    <property type="evidence" value="ECO:0007669"/>
    <property type="project" value="TreeGrafter"/>
</dbReference>
<keyword evidence="4" id="KW-0378">Hydrolase</keyword>
<dbReference type="PIRSF" id="PIRSF037217">
    <property type="entry name" value="Carboxypeptidase_S"/>
    <property type="match status" value="1"/>
</dbReference>
<dbReference type="InterPro" id="IPR011650">
    <property type="entry name" value="Peptidase_M20_dimer"/>
</dbReference>
<gene>
    <name evidence="9" type="ORF">PACTADRAFT_45790</name>
</gene>
<dbReference type="FunFam" id="3.40.630.10:FF:000027">
    <property type="entry name" value="N-fatty-acyl-amino acid synthase/hydrolase PM20D1"/>
    <property type="match status" value="1"/>
</dbReference>
<evidence type="ECO:0000313" key="9">
    <source>
        <dbReference type="EMBL" id="ODV93892.1"/>
    </source>
</evidence>
<feature type="domain" description="Peptidase M20 dimerisation" evidence="8">
    <location>
        <begin position="294"/>
        <end position="445"/>
    </location>
</feature>
<dbReference type="Gene3D" id="1.10.150.900">
    <property type="match status" value="1"/>
</dbReference>
<reference evidence="10" key="1">
    <citation type="submission" date="2016-05" db="EMBL/GenBank/DDBJ databases">
        <title>Comparative genomics of biotechnologically important yeasts.</title>
        <authorList>
            <consortium name="DOE Joint Genome Institute"/>
            <person name="Riley R."/>
            <person name="Haridas S."/>
            <person name="Wolfe K.H."/>
            <person name="Lopes M.R."/>
            <person name="Hittinger C.T."/>
            <person name="Goker M."/>
            <person name="Salamov A."/>
            <person name="Wisecaver J."/>
            <person name="Long T.M."/>
            <person name="Aerts A.L."/>
            <person name="Barry K."/>
            <person name="Choi C."/>
            <person name="Clum A."/>
            <person name="Coughlan A.Y."/>
            <person name="Deshpande S."/>
            <person name="Douglass A.P."/>
            <person name="Hanson S.J."/>
            <person name="Klenk H.-P."/>
            <person name="Labutti K."/>
            <person name="Lapidus A."/>
            <person name="Lindquist E."/>
            <person name="Lipzen A."/>
            <person name="Meier-Kolthoff J.P."/>
            <person name="Ohm R.A."/>
            <person name="Otillar R.P."/>
            <person name="Pangilinan J."/>
            <person name="Peng Y."/>
            <person name="Rokas A."/>
            <person name="Rosa C.A."/>
            <person name="Scheuner C."/>
            <person name="Sibirny A.A."/>
            <person name="Slot J.C."/>
            <person name="Stielow J.B."/>
            <person name="Sun H."/>
            <person name="Kurtzman C.P."/>
            <person name="Blackwell M."/>
            <person name="Grigoriev I.V."/>
            <person name="Jeffries T.W."/>
        </authorList>
    </citation>
    <scope>NUCLEOTIDE SEQUENCE [LARGE SCALE GENOMIC DNA]</scope>
    <source>
        <strain evidence="10">NRRL Y-2460</strain>
    </source>
</reference>
<dbReference type="OrthoDB" id="3064516at2759"/>
<evidence type="ECO:0000256" key="7">
    <source>
        <dbReference type="PIRSR" id="PIRSR037217-2"/>
    </source>
</evidence>
<evidence type="ECO:0000256" key="6">
    <source>
        <dbReference type="PIRSR" id="PIRSR037217-1"/>
    </source>
</evidence>
<feature type="active site" evidence="6">
    <location>
        <position position="181"/>
    </location>
</feature>
<evidence type="ECO:0000256" key="5">
    <source>
        <dbReference type="ARBA" id="ARBA00022833"/>
    </source>
</evidence>
<dbReference type="CDD" id="cd05674">
    <property type="entry name" value="M20_yscS"/>
    <property type="match status" value="1"/>
</dbReference>
<dbReference type="GO" id="GO:0046872">
    <property type="term" value="F:metal ion binding"/>
    <property type="evidence" value="ECO:0007669"/>
    <property type="project" value="UniProtKB-KW"/>
</dbReference>
<dbReference type="Gene3D" id="3.30.70.360">
    <property type="match status" value="1"/>
</dbReference>
<dbReference type="PANTHER" id="PTHR45962">
    <property type="entry name" value="N-FATTY-ACYL-AMINO ACID SYNTHASE/HYDROLASE PM20D1"/>
    <property type="match status" value="1"/>
</dbReference>
<keyword evidence="2" id="KW-0645">Protease</keyword>
<feature type="active site" description="Proton acceptor" evidence="6">
    <location>
        <position position="248"/>
    </location>
</feature>
<dbReference type="InterPro" id="IPR002933">
    <property type="entry name" value="Peptidase_M20"/>
</dbReference>
<dbReference type="PROSITE" id="PS00758">
    <property type="entry name" value="ARGE_DAPE_CPG2_1"/>
    <property type="match status" value="1"/>
</dbReference>
<dbReference type="AlphaFoldDB" id="A0A1E4TQ97"/>
<dbReference type="GO" id="GO:0051603">
    <property type="term" value="P:proteolysis involved in protein catabolic process"/>
    <property type="evidence" value="ECO:0007669"/>
    <property type="project" value="TreeGrafter"/>
</dbReference>
<accession>A0A1E4TQ97</accession>
<keyword evidence="10" id="KW-1185">Reference proteome</keyword>
<comment type="similarity">
    <text evidence="1">Belongs to the peptidase M20A family.</text>
</comment>
<dbReference type="GO" id="GO:0004181">
    <property type="term" value="F:metallocarboxypeptidase activity"/>
    <property type="evidence" value="ECO:0007669"/>
    <property type="project" value="InterPro"/>
</dbReference>
<organism evidence="9 10">
    <name type="scientific">Pachysolen tannophilus NRRL Y-2460</name>
    <dbReference type="NCBI Taxonomy" id="669874"/>
    <lineage>
        <taxon>Eukaryota</taxon>
        <taxon>Fungi</taxon>
        <taxon>Dikarya</taxon>
        <taxon>Ascomycota</taxon>
        <taxon>Saccharomycotina</taxon>
        <taxon>Pichiomycetes</taxon>
        <taxon>Pachysolenaceae</taxon>
        <taxon>Pachysolen</taxon>
    </lineage>
</organism>
<evidence type="ECO:0000259" key="8">
    <source>
        <dbReference type="Pfam" id="PF07687"/>
    </source>
</evidence>
<dbReference type="InterPro" id="IPR036264">
    <property type="entry name" value="Bact_exopeptidase_dim_dom"/>
</dbReference>
<evidence type="ECO:0000313" key="10">
    <source>
        <dbReference type="Proteomes" id="UP000094236"/>
    </source>
</evidence>
<dbReference type="SUPFAM" id="SSF53187">
    <property type="entry name" value="Zn-dependent exopeptidases"/>
    <property type="match status" value="1"/>
</dbReference>
<protein>
    <recommendedName>
        <fullName evidence="8">Peptidase M20 dimerisation domain-containing protein</fullName>
    </recommendedName>
</protein>
<dbReference type="EMBL" id="KV454017">
    <property type="protein sequence ID" value="ODV93892.1"/>
    <property type="molecule type" value="Genomic_DNA"/>
</dbReference>
<dbReference type="InterPro" id="IPR047177">
    <property type="entry name" value="Pept_M20A"/>
</dbReference>
<feature type="binding site" evidence="7">
    <location>
        <position position="214"/>
    </location>
    <ligand>
        <name>Zn(2+)</name>
        <dbReference type="ChEBI" id="CHEBI:29105"/>
        <label>2</label>
    </ligand>
</feature>
<dbReference type="SUPFAM" id="SSF55031">
    <property type="entry name" value="Bacterial exopeptidase dimerisation domain"/>
    <property type="match status" value="1"/>
</dbReference>
<dbReference type="PANTHER" id="PTHR45962:SF1">
    <property type="entry name" value="N-FATTY-ACYL-AMINO ACID SYNTHASE_HYDROLASE PM20D1"/>
    <property type="match status" value="1"/>
</dbReference>
<dbReference type="InterPro" id="IPR017141">
    <property type="entry name" value="Pept_M20_carboxypep"/>
</dbReference>
<feature type="binding site" evidence="7">
    <location>
        <position position="249"/>
    </location>
    <ligand>
        <name>Zn(2+)</name>
        <dbReference type="ChEBI" id="CHEBI:29105"/>
        <label>1</label>
    </ligand>
</feature>
<keyword evidence="5 7" id="KW-0862">Zinc</keyword>